<evidence type="ECO:0000313" key="3">
    <source>
        <dbReference type="Proteomes" id="UP001249851"/>
    </source>
</evidence>
<dbReference type="EMBL" id="JARQWQ010000034">
    <property type="protein sequence ID" value="KAK2561038.1"/>
    <property type="molecule type" value="Genomic_DNA"/>
</dbReference>
<comment type="caution">
    <text evidence="2">The sequence shown here is derived from an EMBL/GenBank/DDBJ whole genome shotgun (WGS) entry which is preliminary data.</text>
</comment>
<keyword evidence="1" id="KW-0472">Membrane</keyword>
<dbReference type="Proteomes" id="UP001249851">
    <property type="component" value="Unassembled WGS sequence"/>
</dbReference>
<gene>
    <name evidence="2" type="ORF">P5673_016169</name>
</gene>
<accession>A0AAD9QGU4</accession>
<keyword evidence="3" id="KW-1185">Reference proteome</keyword>
<sequence length="177" mass="19895">MIRTAGLMKSPNDGSLCQFMISPVDSRSIVAVQDEVNAEPEGRSILAEEDGGTSLWNGRAKSGLLALCTPFSIALFFLIDVSMDFKLAASHWSQGNRKWAAYTLGVVALSLCFQIFKTVRVIRQIEYNNRQEPQNIQRYRLHISQLYEMSILGVVEAFTEEAPQVKELVDGRFLITY</sequence>
<dbReference type="AlphaFoldDB" id="A0AAD9QGU4"/>
<reference evidence="2" key="2">
    <citation type="journal article" date="2023" name="Science">
        <title>Genomic signatures of disease resistance in endangered staghorn corals.</title>
        <authorList>
            <person name="Vollmer S.V."/>
            <person name="Selwyn J.D."/>
            <person name="Despard B.A."/>
            <person name="Roesel C.L."/>
        </authorList>
    </citation>
    <scope>NUCLEOTIDE SEQUENCE</scope>
    <source>
        <strain evidence="2">K2</strain>
    </source>
</reference>
<feature type="transmembrane region" description="Helical" evidence="1">
    <location>
        <begin position="99"/>
        <end position="116"/>
    </location>
</feature>
<evidence type="ECO:0000256" key="1">
    <source>
        <dbReference type="SAM" id="Phobius"/>
    </source>
</evidence>
<evidence type="ECO:0000313" key="2">
    <source>
        <dbReference type="EMBL" id="KAK2561038.1"/>
    </source>
</evidence>
<proteinExistence type="predicted"/>
<keyword evidence="1" id="KW-1133">Transmembrane helix</keyword>
<reference evidence="2" key="1">
    <citation type="journal article" date="2023" name="G3 (Bethesda)">
        <title>Whole genome assembly and annotation of the endangered Caribbean coral Acropora cervicornis.</title>
        <authorList>
            <person name="Selwyn J.D."/>
            <person name="Vollmer S.V."/>
        </authorList>
    </citation>
    <scope>NUCLEOTIDE SEQUENCE</scope>
    <source>
        <strain evidence="2">K2</strain>
    </source>
</reference>
<feature type="transmembrane region" description="Helical" evidence="1">
    <location>
        <begin position="62"/>
        <end position="79"/>
    </location>
</feature>
<organism evidence="2 3">
    <name type="scientific">Acropora cervicornis</name>
    <name type="common">Staghorn coral</name>
    <dbReference type="NCBI Taxonomy" id="6130"/>
    <lineage>
        <taxon>Eukaryota</taxon>
        <taxon>Metazoa</taxon>
        <taxon>Cnidaria</taxon>
        <taxon>Anthozoa</taxon>
        <taxon>Hexacorallia</taxon>
        <taxon>Scleractinia</taxon>
        <taxon>Astrocoeniina</taxon>
        <taxon>Acroporidae</taxon>
        <taxon>Acropora</taxon>
    </lineage>
</organism>
<keyword evidence="1" id="KW-0812">Transmembrane</keyword>
<protein>
    <submittedName>
        <fullName evidence="2">Uncharacterized protein</fullName>
    </submittedName>
</protein>
<name>A0AAD9QGU4_ACRCE</name>